<dbReference type="Gene3D" id="3.40.50.1820">
    <property type="entry name" value="alpha/beta hydrolase"/>
    <property type="match status" value="1"/>
</dbReference>
<protein>
    <recommendedName>
        <fullName evidence="3">Alpha/beta hydrolase</fullName>
    </recommendedName>
</protein>
<dbReference type="InterPro" id="IPR029058">
    <property type="entry name" value="AB_hydrolase_fold"/>
</dbReference>
<reference evidence="1 2" key="1">
    <citation type="submission" date="2021-01" db="EMBL/GenBank/DDBJ databases">
        <title>WGS of actinomycetes isolated from Thailand.</title>
        <authorList>
            <person name="Thawai C."/>
        </authorList>
    </citation>
    <scope>NUCLEOTIDE SEQUENCE [LARGE SCALE GENOMIC DNA]</scope>
    <source>
        <strain evidence="1 2">CA3R110</strain>
    </source>
</reference>
<dbReference type="RefSeq" id="WP_201858410.1">
    <property type="nucleotide sequence ID" value="NZ_JAERRG010000059.1"/>
</dbReference>
<comment type="caution">
    <text evidence="1">The sequence shown here is derived from an EMBL/GenBank/DDBJ whole genome shotgun (WGS) entry which is preliminary data.</text>
</comment>
<name>A0ABS1Q8I7_9ACTN</name>
<sequence length="73" mass="7967">MLTVDRFFDELGAVTEGFGLDRAHVYGHSWGAMLGLQFPARRGPEWTSLVCASGSRPVMPVIPHTLTGREPLA</sequence>
<gene>
    <name evidence="1" type="ORF">JK364_51605</name>
</gene>
<dbReference type="Proteomes" id="UP000621510">
    <property type="component" value="Unassembled WGS sequence"/>
</dbReference>
<evidence type="ECO:0000313" key="1">
    <source>
        <dbReference type="EMBL" id="MBL1120654.1"/>
    </source>
</evidence>
<dbReference type="SUPFAM" id="SSF53474">
    <property type="entry name" value="alpha/beta-Hydrolases"/>
    <property type="match status" value="1"/>
</dbReference>
<evidence type="ECO:0000313" key="2">
    <source>
        <dbReference type="Proteomes" id="UP000621510"/>
    </source>
</evidence>
<evidence type="ECO:0008006" key="3">
    <source>
        <dbReference type="Google" id="ProtNLM"/>
    </source>
</evidence>
<proteinExistence type="predicted"/>
<organism evidence="1 2">
    <name type="scientific">Streptomyces endocoffeicus</name>
    <dbReference type="NCBI Taxonomy" id="2898945"/>
    <lineage>
        <taxon>Bacteria</taxon>
        <taxon>Bacillati</taxon>
        <taxon>Actinomycetota</taxon>
        <taxon>Actinomycetes</taxon>
        <taxon>Kitasatosporales</taxon>
        <taxon>Streptomycetaceae</taxon>
        <taxon>Streptomyces</taxon>
    </lineage>
</organism>
<accession>A0ABS1Q8I7</accession>
<dbReference type="EMBL" id="JAERRG010000059">
    <property type="protein sequence ID" value="MBL1120654.1"/>
    <property type="molecule type" value="Genomic_DNA"/>
</dbReference>
<keyword evidence="2" id="KW-1185">Reference proteome</keyword>